<dbReference type="Proteomes" id="UP001145021">
    <property type="component" value="Unassembled WGS sequence"/>
</dbReference>
<evidence type="ECO:0000313" key="1">
    <source>
        <dbReference type="EMBL" id="KAJ1644506.1"/>
    </source>
</evidence>
<dbReference type="AlphaFoldDB" id="A0A9W7XJI6"/>
<name>A0A9W7XJI6_9FUNG</name>
<reference evidence="1" key="1">
    <citation type="submission" date="2022-07" db="EMBL/GenBank/DDBJ databases">
        <title>Phylogenomic reconstructions and comparative analyses of Kickxellomycotina fungi.</title>
        <authorList>
            <person name="Reynolds N.K."/>
            <person name="Stajich J.E."/>
            <person name="Barry K."/>
            <person name="Grigoriev I.V."/>
            <person name="Crous P."/>
            <person name="Smith M.E."/>
        </authorList>
    </citation>
    <scope>NUCLEOTIDE SEQUENCE</scope>
    <source>
        <strain evidence="1">NBRC 105413</strain>
    </source>
</reference>
<dbReference type="EMBL" id="JANBOH010000160">
    <property type="protein sequence ID" value="KAJ1644506.1"/>
    <property type="molecule type" value="Genomic_DNA"/>
</dbReference>
<evidence type="ECO:0000313" key="2">
    <source>
        <dbReference type="Proteomes" id="UP001145021"/>
    </source>
</evidence>
<comment type="caution">
    <text evidence="1">The sequence shown here is derived from an EMBL/GenBank/DDBJ whole genome shotgun (WGS) entry which is preliminary data.</text>
</comment>
<proteinExistence type="predicted"/>
<keyword evidence="2" id="KW-1185">Reference proteome</keyword>
<organism evidence="1 2">
    <name type="scientific">Coemansia asiatica</name>
    <dbReference type="NCBI Taxonomy" id="1052880"/>
    <lineage>
        <taxon>Eukaryota</taxon>
        <taxon>Fungi</taxon>
        <taxon>Fungi incertae sedis</taxon>
        <taxon>Zoopagomycota</taxon>
        <taxon>Kickxellomycotina</taxon>
        <taxon>Kickxellomycetes</taxon>
        <taxon>Kickxellales</taxon>
        <taxon>Kickxellaceae</taxon>
        <taxon>Coemansia</taxon>
    </lineage>
</organism>
<sequence length="546" mass="60585">MGALPVGHSDLLGALHSCHYWRKRAARLFYGTAVVSVGQKAQTVLEEHEQLTDLSRRRIKGNVELIMDSGYAPKTQRLLVFAHQPVSAEQMAQALAAFSQWEWPAIESLYYFDPQTADGRRSSSQWAHDQAIGLLNRQLAASLPALRHISALSAMRDSFGLFVLDDLVLAKHTQLRTLEAQSVINWLALLAPNIHGFALALETLTMRAPCSSDALRIPATAAEFLKKLDIGPIAPDAIWAPFLAAGSSWDFLRLRHLRLEFISRLSTSARHSRQSSATSVDSVNSGMYPLFPELTELVISRYPFDINRLLENFPRGQLLHLSLAHCPWIIDGFSLNPFTALRSASFELTSVHAGRSSDDNAVSQWIAQILLEPSATLNALSITIPASLESFETELPAGSRLQALQHLTLDIGLRLGELEELLLSLPQLVTLRVVASEVHTRAHEYLSRRARPKKYPVDRKRRRAVLSNRLVLLCVRLSAQLIAGRRRRRALAKTAWLAARIPSVLSIRTQPELVGSLRDCVRRAVATKSAPHDTSHLTSVTVGPVF</sequence>
<protein>
    <submittedName>
        <fullName evidence="1">Uncharacterized protein</fullName>
    </submittedName>
</protein>
<accession>A0A9W7XJI6</accession>
<gene>
    <name evidence="1" type="ORF">LPJ64_003814</name>
</gene>